<comment type="caution">
    <text evidence="2">The sequence shown here is derived from an EMBL/GenBank/DDBJ whole genome shotgun (WGS) entry which is preliminary data.</text>
</comment>
<keyword evidence="3" id="KW-1185">Reference proteome</keyword>
<name>A0AAD5TMT3_9FUNG</name>
<dbReference type="SUPFAM" id="SSF47473">
    <property type="entry name" value="EF-hand"/>
    <property type="match status" value="1"/>
</dbReference>
<feature type="domain" description="EF-hand" evidence="1">
    <location>
        <begin position="111"/>
        <end position="144"/>
    </location>
</feature>
<dbReference type="SMART" id="SM00054">
    <property type="entry name" value="EFh"/>
    <property type="match status" value="2"/>
</dbReference>
<accession>A0AAD5TMT3</accession>
<evidence type="ECO:0000259" key="1">
    <source>
        <dbReference type="PROSITE" id="PS50222"/>
    </source>
</evidence>
<dbReference type="Proteomes" id="UP001212152">
    <property type="component" value="Unassembled WGS sequence"/>
</dbReference>
<feature type="domain" description="EF-hand" evidence="1">
    <location>
        <begin position="1"/>
        <end position="36"/>
    </location>
</feature>
<gene>
    <name evidence="2" type="primary">EFCAB11</name>
    <name evidence="2" type="ORF">HDU87_001403</name>
</gene>
<dbReference type="PROSITE" id="PS50222">
    <property type="entry name" value="EF_HAND_2"/>
    <property type="match status" value="2"/>
</dbReference>
<dbReference type="InterPro" id="IPR002048">
    <property type="entry name" value="EF_hand_dom"/>
</dbReference>
<sequence>MSIADIHHVFHRADAGSKGYLTRDDFKVALVGLLGYEPSKWELQYTCKGVDIDNCKMTLPEFSRLLKTKLAAAADEDSAIRHAFLATDVRCRGFITPDDLRKLFHITSPAVPSSVVDEAFFLVDKTGSGRITYREFESIMKQKF</sequence>
<proteinExistence type="predicted"/>
<dbReference type="Pfam" id="PF13499">
    <property type="entry name" value="EF-hand_7"/>
    <property type="match status" value="1"/>
</dbReference>
<protein>
    <submittedName>
        <fullName evidence="2">EF-hand calcium-binding domain-containing protein 11</fullName>
    </submittedName>
</protein>
<organism evidence="2 3">
    <name type="scientific">Geranomyces variabilis</name>
    <dbReference type="NCBI Taxonomy" id="109894"/>
    <lineage>
        <taxon>Eukaryota</taxon>
        <taxon>Fungi</taxon>
        <taxon>Fungi incertae sedis</taxon>
        <taxon>Chytridiomycota</taxon>
        <taxon>Chytridiomycota incertae sedis</taxon>
        <taxon>Chytridiomycetes</taxon>
        <taxon>Spizellomycetales</taxon>
        <taxon>Powellomycetaceae</taxon>
        <taxon>Geranomyces</taxon>
    </lineage>
</organism>
<dbReference type="CDD" id="cd00051">
    <property type="entry name" value="EFh"/>
    <property type="match status" value="1"/>
</dbReference>
<evidence type="ECO:0000313" key="2">
    <source>
        <dbReference type="EMBL" id="KAJ3181272.1"/>
    </source>
</evidence>
<evidence type="ECO:0000313" key="3">
    <source>
        <dbReference type="Proteomes" id="UP001212152"/>
    </source>
</evidence>
<dbReference type="EMBL" id="JADGJQ010000013">
    <property type="protein sequence ID" value="KAJ3181272.1"/>
    <property type="molecule type" value="Genomic_DNA"/>
</dbReference>
<dbReference type="InterPro" id="IPR011992">
    <property type="entry name" value="EF-hand-dom_pair"/>
</dbReference>
<dbReference type="AlphaFoldDB" id="A0AAD5TMT3"/>
<reference evidence="2" key="1">
    <citation type="submission" date="2020-05" db="EMBL/GenBank/DDBJ databases">
        <title>Phylogenomic resolution of chytrid fungi.</title>
        <authorList>
            <person name="Stajich J.E."/>
            <person name="Amses K."/>
            <person name="Simmons R."/>
            <person name="Seto K."/>
            <person name="Myers J."/>
            <person name="Bonds A."/>
            <person name="Quandt C.A."/>
            <person name="Barry K."/>
            <person name="Liu P."/>
            <person name="Grigoriev I."/>
            <person name="Longcore J.E."/>
            <person name="James T.Y."/>
        </authorList>
    </citation>
    <scope>NUCLEOTIDE SEQUENCE</scope>
    <source>
        <strain evidence="2">JEL0379</strain>
    </source>
</reference>
<dbReference type="Gene3D" id="1.10.238.10">
    <property type="entry name" value="EF-hand"/>
    <property type="match status" value="1"/>
</dbReference>
<dbReference type="GO" id="GO:0005509">
    <property type="term" value="F:calcium ion binding"/>
    <property type="evidence" value="ECO:0007669"/>
    <property type="project" value="InterPro"/>
</dbReference>